<dbReference type="PANTHER" id="PTHR30624:SF10">
    <property type="entry name" value="CONSERVED PROTEIN"/>
    <property type="match status" value="1"/>
</dbReference>
<comment type="similarity">
    <text evidence="1">Belongs to the peptidase U62 family.</text>
</comment>
<dbReference type="SUPFAM" id="SSF111283">
    <property type="entry name" value="Putative modulator of DNA gyrase, PmbA/TldD"/>
    <property type="match status" value="1"/>
</dbReference>
<sequence length="496" mass="53665">MQPIDQDFLALDLDAIADAAMGQGTSCQEVLLRIHRTSLRFLSMHDGDVEASSDSTDLAMSVRVLIDGSWGFAGSQVISVPAAIALVKQACALAVLSKPLARISQRPAPEPSHGRVTWVSDYQIDPFSVPSSDVIDLLRDRSHELLKAPITTHADLDVTFVKEATFVAHSNGSRISQQRVRVGPSVQITTISELGFDSLKSLAPPVGRGWEYLLGTGWDWDGELAQLPELLEEKHRAPTVDAGTYDIVIDATNLWLTIHESIGHATELDRILGYESNYAGTSFVPADGVGTLKYGSPLMNIRADRTVPHGLATTGFDDEAVKTTQWDLVADGYLAGFQLDRATAGLAGYGQSNGCAYAESGTLYPIQRMANVNLVPDPNGPSMQQLLATLDDGLYIVGDNSWSIDMQRYNFQFTGQRFHRVKNGVIVGQVKDAAYQGRTPDFWASMEVLGNESTYKLMGALNCGKAQPGQSAPVSHGTPSALFRGVNILNSTQEVQ</sequence>
<name>A0A6J7E358_9ZZZZ</name>
<keyword evidence="4" id="KW-0482">Metalloprotease</keyword>
<evidence type="ECO:0000256" key="2">
    <source>
        <dbReference type="ARBA" id="ARBA00022670"/>
    </source>
</evidence>
<dbReference type="GO" id="GO:0006508">
    <property type="term" value="P:proteolysis"/>
    <property type="evidence" value="ECO:0007669"/>
    <property type="project" value="UniProtKB-KW"/>
</dbReference>
<dbReference type="Pfam" id="PF01523">
    <property type="entry name" value="PmbA_TldD_1st"/>
    <property type="match status" value="1"/>
</dbReference>
<feature type="domain" description="Metalloprotease TldD/E C-terminal" evidence="6">
    <location>
        <begin position="243"/>
        <end position="488"/>
    </location>
</feature>
<reference evidence="7" key="1">
    <citation type="submission" date="2020-05" db="EMBL/GenBank/DDBJ databases">
        <authorList>
            <person name="Chiriac C."/>
            <person name="Salcher M."/>
            <person name="Ghai R."/>
            <person name="Kavagutti S V."/>
        </authorList>
    </citation>
    <scope>NUCLEOTIDE SEQUENCE</scope>
</reference>
<evidence type="ECO:0000256" key="1">
    <source>
        <dbReference type="ARBA" id="ARBA00005836"/>
    </source>
</evidence>
<dbReference type="InterPro" id="IPR035068">
    <property type="entry name" value="TldD/PmbA_N"/>
</dbReference>
<dbReference type="InterPro" id="IPR045569">
    <property type="entry name" value="Metalloprtase-TldD/E_C"/>
</dbReference>
<proteinExistence type="inferred from homology"/>
<keyword evidence="3" id="KW-0378">Hydrolase</keyword>
<dbReference type="InterPro" id="IPR051463">
    <property type="entry name" value="Peptidase_U62_metallo"/>
</dbReference>
<accession>A0A6J7E358</accession>
<dbReference type="Pfam" id="PF19289">
    <property type="entry name" value="PmbA_TldD_3rd"/>
    <property type="match status" value="1"/>
</dbReference>
<evidence type="ECO:0000313" key="7">
    <source>
        <dbReference type="EMBL" id="CAB4876448.1"/>
    </source>
</evidence>
<dbReference type="InterPro" id="IPR002510">
    <property type="entry name" value="Metalloprtase-TldD/E_N"/>
</dbReference>
<dbReference type="InterPro" id="IPR036059">
    <property type="entry name" value="TldD/PmbA_sf"/>
</dbReference>
<dbReference type="EMBL" id="CAFBLM010000053">
    <property type="protein sequence ID" value="CAB4876448.1"/>
    <property type="molecule type" value="Genomic_DNA"/>
</dbReference>
<dbReference type="GO" id="GO:0008237">
    <property type="term" value="F:metallopeptidase activity"/>
    <property type="evidence" value="ECO:0007669"/>
    <property type="project" value="UniProtKB-KW"/>
</dbReference>
<dbReference type="PANTHER" id="PTHR30624">
    <property type="entry name" value="UNCHARACTERIZED PROTEIN TLDD AND PMBA"/>
    <property type="match status" value="1"/>
</dbReference>
<feature type="domain" description="Metalloprotease TldD/E N-terminal" evidence="5">
    <location>
        <begin position="32"/>
        <end position="94"/>
    </location>
</feature>
<gene>
    <name evidence="7" type="ORF">UFOPK3401_01104</name>
</gene>
<protein>
    <submittedName>
        <fullName evidence="7">Unannotated protein</fullName>
    </submittedName>
</protein>
<organism evidence="7">
    <name type="scientific">freshwater metagenome</name>
    <dbReference type="NCBI Taxonomy" id="449393"/>
    <lineage>
        <taxon>unclassified sequences</taxon>
        <taxon>metagenomes</taxon>
        <taxon>ecological metagenomes</taxon>
    </lineage>
</organism>
<evidence type="ECO:0000256" key="4">
    <source>
        <dbReference type="ARBA" id="ARBA00023049"/>
    </source>
</evidence>
<evidence type="ECO:0000259" key="5">
    <source>
        <dbReference type="Pfam" id="PF01523"/>
    </source>
</evidence>
<dbReference type="AlphaFoldDB" id="A0A6J7E358"/>
<evidence type="ECO:0000259" key="6">
    <source>
        <dbReference type="Pfam" id="PF19289"/>
    </source>
</evidence>
<evidence type="ECO:0000256" key="3">
    <source>
        <dbReference type="ARBA" id="ARBA00022801"/>
    </source>
</evidence>
<keyword evidence="2" id="KW-0645">Protease</keyword>
<dbReference type="Gene3D" id="3.30.2290.10">
    <property type="entry name" value="PmbA/TldD superfamily"/>
    <property type="match status" value="1"/>
</dbReference>
<dbReference type="GO" id="GO:0005829">
    <property type="term" value="C:cytosol"/>
    <property type="evidence" value="ECO:0007669"/>
    <property type="project" value="TreeGrafter"/>
</dbReference>